<reference evidence="4" key="1">
    <citation type="journal article" date="2017" name="Front. Plant Sci.">
        <title>Climate Clever Clovers: New Paradigm to Reduce the Environmental Footprint of Ruminants by Breeding Low Methanogenic Forages Utilizing Haplotype Variation.</title>
        <authorList>
            <person name="Kaur P."/>
            <person name="Appels R."/>
            <person name="Bayer P.E."/>
            <person name="Keeble-Gagnere G."/>
            <person name="Wang J."/>
            <person name="Hirakawa H."/>
            <person name="Shirasawa K."/>
            <person name="Vercoe P."/>
            <person name="Stefanova K."/>
            <person name="Durmic Z."/>
            <person name="Nichols P."/>
            <person name="Revell C."/>
            <person name="Isobe S.N."/>
            <person name="Edwards D."/>
            <person name="Erskine W."/>
        </authorList>
    </citation>
    <scope>NUCLEOTIDE SEQUENCE [LARGE SCALE GENOMIC DNA]</scope>
    <source>
        <strain evidence="4">cv. Daliak</strain>
    </source>
</reference>
<dbReference type="Gene3D" id="3.30.420.10">
    <property type="entry name" value="Ribonuclease H-like superfamily/Ribonuclease H"/>
    <property type="match status" value="1"/>
</dbReference>
<dbReference type="GO" id="GO:0004523">
    <property type="term" value="F:RNA-DNA hybrid ribonuclease activity"/>
    <property type="evidence" value="ECO:0007669"/>
    <property type="project" value="InterPro"/>
</dbReference>
<accession>A0A2Z6P814</accession>
<proteinExistence type="predicted"/>
<dbReference type="Proteomes" id="UP000242715">
    <property type="component" value="Unassembled WGS sequence"/>
</dbReference>
<feature type="region of interest" description="Disordered" evidence="1">
    <location>
        <begin position="238"/>
        <end position="257"/>
    </location>
</feature>
<dbReference type="PANTHER" id="PTHR48475:SF2">
    <property type="entry name" value="RIBONUCLEASE H"/>
    <property type="match status" value="1"/>
</dbReference>
<gene>
    <name evidence="3" type="ORF">TSUD_191100</name>
</gene>
<dbReference type="Pfam" id="PF13456">
    <property type="entry name" value="RVT_3"/>
    <property type="match status" value="1"/>
</dbReference>
<organism evidence="3 4">
    <name type="scientific">Trifolium subterraneum</name>
    <name type="common">Subterranean clover</name>
    <dbReference type="NCBI Taxonomy" id="3900"/>
    <lineage>
        <taxon>Eukaryota</taxon>
        <taxon>Viridiplantae</taxon>
        <taxon>Streptophyta</taxon>
        <taxon>Embryophyta</taxon>
        <taxon>Tracheophyta</taxon>
        <taxon>Spermatophyta</taxon>
        <taxon>Magnoliopsida</taxon>
        <taxon>eudicotyledons</taxon>
        <taxon>Gunneridae</taxon>
        <taxon>Pentapetalae</taxon>
        <taxon>rosids</taxon>
        <taxon>fabids</taxon>
        <taxon>Fabales</taxon>
        <taxon>Fabaceae</taxon>
        <taxon>Papilionoideae</taxon>
        <taxon>50 kb inversion clade</taxon>
        <taxon>NPAAA clade</taxon>
        <taxon>Hologalegina</taxon>
        <taxon>IRL clade</taxon>
        <taxon>Trifolieae</taxon>
        <taxon>Trifolium</taxon>
    </lineage>
</organism>
<dbReference type="SUPFAM" id="SSF53098">
    <property type="entry name" value="Ribonuclease H-like"/>
    <property type="match status" value="1"/>
</dbReference>
<dbReference type="InterPro" id="IPR036397">
    <property type="entry name" value="RNaseH_sf"/>
</dbReference>
<dbReference type="InterPro" id="IPR002156">
    <property type="entry name" value="RNaseH_domain"/>
</dbReference>
<dbReference type="AlphaFoldDB" id="A0A2Z6P814"/>
<dbReference type="CDD" id="cd09279">
    <property type="entry name" value="RNase_HI_like"/>
    <property type="match status" value="1"/>
</dbReference>
<evidence type="ECO:0000313" key="4">
    <source>
        <dbReference type="Proteomes" id="UP000242715"/>
    </source>
</evidence>
<sequence>MTTSTTSDKNKWTIFVDGSSNLQESGAGIILENGDGVLIEVSLGLSFRTTNNQAEYEAFLVGLRLAEDTGAEEIKIYTDSQLVASQVSGKYQTKEERLLEYLHLIKEKLAKFKETEVKHVPREHNSRADVLSKLASTRHKKAGNARRDVRRMHTLFWCPFVFHYNFTKTCSSSKEVELAFSDDGWSTNNKRFFIVDVDDRREIINRVETVLVDGTLAEIKIAEEWGYALGEDTCLFEDESDSEASQPDVEAAHGDPGVIRDVDMFVEQIVDDPEEEDGTALQEKLDEHYSDKPDDDLSGKDGVVEEETHNVILSMNGGEYSSPLALPRDFTIITKDYNPSAQAHKQESSIAQNASSQHSSDSVFNVTEIILYTQFKSLSTPASDSVEVFSFSCPISPGGGGDRVLRTGNSCNELEAQVTSTIHKPLDSVMHHVGARCFEGTIPNSRCGKHTKSCPPSANRSGISGPWSLEWLHDHNHGDAGVDKYYRRICAGVEAGKEAPVQGDDKAAEDDVRGFGKTLGVKFKGDKEIMFSVLSWTIRCYWGLKAGLIEAAFALHCKVGKIPFLYLGLPIGGDSRRLGFWELSILTSLSVYALSFFKAPSARYGVERGRLRAGGRSGSSWWREIVRIRDGGGEIGGEWFEEHISKQVGDGSDSFFWTDPWANGTLLCERFRRMFELVETQSCTMAEMATLGWGSGGGAWVWYSLQIDGSGSLILTKVPVKVSILAWRLLGDTLPTNANLVTETSYHQKLITVYLAVERWNRLNTYLSLAALLNPLVTHQLLDWIFVGGRSDYT</sequence>
<dbReference type="OrthoDB" id="1938451at2759"/>
<evidence type="ECO:0000313" key="3">
    <source>
        <dbReference type="EMBL" id="GAU45490.1"/>
    </source>
</evidence>
<dbReference type="InterPro" id="IPR012337">
    <property type="entry name" value="RNaseH-like_sf"/>
</dbReference>
<dbReference type="PANTHER" id="PTHR48475">
    <property type="entry name" value="RIBONUCLEASE H"/>
    <property type="match status" value="1"/>
</dbReference>
<feature type="region of interest" description="Disordered" evidence="1">
    <location>
        <begin position="273"/>
        <end position="301"/>
    </location>
</feature>
<feature type="domain" description="RNase H type-1" evidence="2">
    <location>
        <begin position="8"/>
        <end position="137"/>
    </location>
</feature>
<evidence type="ECO:0000259" key="2">
    <source>
        <dbReference type="PROSITE" id="PS50879"/>
    </source>
</evidence>
<feature type="compositionally biased region" description="Basic and acidic residues" evidence="1">
    <location>
        <begin position="283"/>
        <end position="301"/>
    </location>
</feature>
<evidence type="ECO:0000256" key="1">
    <source>
        <dbReference type="SAM" id="MobiDB-lite"/>
    </source>
</evidence>
<protein>
    <recommendedName>
        <fullName evidence="2">RNase H type-1 domain-containing protein</fullName>
    </recommendedName>
</protein>
<dbReference type="GO" id="GO:0003676">
    <property type="term" value="F:nucleic acid binding"/>
    <property type="evidence" value="ECO:0007669"/>
    <property type="project" value="InterPro"/>
</dbReference>
<name>A0A2Z6P814_TRISU</name>
<keyword evidence="4" id="KW-1185">Reference proteome</keyword>
<dbReference type="EMBL" id="DF974127">
    <property type="protein sequence ID" value="GAU45490.1"/>
    <property type="molecule type" value="Genomic_DNA"/>
</dbReference>
<dbReference type="PROSITE" id="PS50879">
    <property type="entry name" value="RNASE_H_1"/>
    <property type="match status" value="1"/>
</dbReference>